<sequence length="205" mass="24236">MDYSKQFEKQIEYYKYFENQKENYTDLTDENNPNDSIKKLAEILFNKSINSLDYNLSGILVEDGMNVADIFCMLIELVLYGLDILTKSKNTIFDLKESTEDIVYIIKTYLKSAGFDMVVKQDFVDDGDDCTDDPCTYRKKDNYYCEIIQKSPLLHEGWNILDYSFLCNNKFKYNSTTNLENFKTFFISNKNKIFIINFRYANIKK</sequence>
<name>A0A3G5ADU3_9VIRU</name>
<accession>A0A3G5ADU3</accession>
<protein>
    <submittedName>
        <fullName evidence="1">Uncharacterized protein</fullName>
    </submittedName>
</protein>
<gene>
    <name evidence="1" type="ORF">Satyrvirus9_14</name>
</gene>
<organism evidence="1">
    <name type="scientific">Satyrvirus sp</name>
    <dbReference type="NCBI Taxonomy" id="2487771"/>
    <lineage>
        <taxon>Viruses</taxon>
        <taxon>Varidnaviria</taxon>
        <taxon>Bamfordvirae</taxon>
        <taxon>Nucleocytoviricota</taxon>
        <taxon>Megaviricetes</taxon>
        <taxon>Imitervirales</taxon>
        <taxon>Mimiviridae</taxon>
        <taxon>Megamimivirinae</taxon>
    </lineage>
</organism>
<dbReference type="EMBL" id="MK072445">
    <property type="protein sequence ID" value="AYV85288.1"/>
    <property type="molecule type" value="Genomic_DNA"/>
</dbReference>
<reference evidence="1" key="1">
    <citation type="submission" date="2018-10" db="EMBL/GenBank/DDBJ databases">
        <title>Hidden diversity of soil giant viruses.</title>
        <authorList>
            <person name="Schulz F."/>
            <person name="Alteio L."/>
            <person name="Goudeau D."/>
            <person name="Ryan E.M."/>
            <person name="Malmstrom R.R."/>
            <person name="Blanchard J."/>
            <person name="Woyke T."/>
        </authorList>
    </citation>
    <scope>NUCLEOTIDE SEQUENCE</scope>
    <source>
        <strain evidence="1">SAV1</strain>
    </source>
</reference>
<evidence type="ECO:0000313" key="1">
    <source>
        <dbReference type="EMBL" id="AYV85288.1"/>
    </source>
</evidence>
<proteinExistence type="predicted"/>